<organism evidence="2 3">
    <name type="scientific">Paramecium sonneborni</name>
    <dbReference type="NCBI Taxonomy" id="65129"/>
    <lineage>
        <taxon>Eukaryota</taxon>
        <taxon>Sar</taxon>
        <taxon>Alveolata</taxon>
        <taxon>Ciliophora</taxon>
        <taxon>Intramacronucleata</taxon>
        <taxon>Oligohymenophorea</taxon>
        <taxon>Peniculida</taxon>
        <taxon>Parameciidae</taxon>
        <taxon>Paramecium</taxon>
    </lineage>
</organism>
<name>A0A8S1RL03_9CILI</name>
<evidence type="ECO:0000256" key="1">
    <source>
        <dbReference type="SAM" id="Phobius"/>
    </source>
</evidence>
<gene>
    <name evidence="2" type="ORF">PSON_ATCC_30995.1.T1830006</name>
</gene>
<evidence type="ECO:0000313" key="3">
    <source>
        <dbReference type="Proteomes" id="UP000692954"/>
    </source>
</evidence>
<keyword evidence="1" id="KW-0812">Transmembrane</keyword>
<reference evidence="2" key="1">
    <citation type="submission" date="2021-01" db="EMBL/GenBank/DDBJ databases">
        <authorList>
            <consortium name="Genoscope - CEA"/>
            <person name="William W."/>
        </authorList>
    </citation>
    <scope>NUCLEOTIDE SEQUENCE</scope>
</reference>
<sequence>MLILMCILVLTYSIQLPIKETDSIEVLQLASSNQLQDQYLNKPQNKQQVFLLDIAEQLEGTTINTLLSLQSKDNQSKRILIATLLSIILIVICCILIQIILDMSKRCKIKLSRETATMAIQ</sequence>
<evidence type="ECO:0000313" key="2">
    <source>
        <dbReference type="EMBL" id="CAD8128073.1"/>
    </source>
</evidence>
<proteinExistence type="predicted"/>
<dbReference type="EMBL" id="CAJJDN010000183">
    <property type="protein sequence ID" value="CAD8128073.1"/>
    <property type="molecule type" value="Genomic_DNA"/>
</dbReference>
<dbReference type="AlphaFoldDB" id="A0A8S1RL03"/>
<accession>A0A8S1RL03</accession>
<evidence type="ECO:0008006" key="4">
    <source>
        <dbReference type="Google" id="ProtNLM"/>
    </source>
</evidence>
<feature type="transmembrane region" description="Helical" evidence="1">
    <location>
        <begin position="79"/>
        <end position="101"/>
    </location>
</feature>
<comment type="caution">
    <text evidence="2">The sequence shown here is derived from an EMBL/GenBank/DDBJ whole genome shotgun (WGS) entry which is preliminary data.</text>
</comment>
<protein>
    <recommendedName>
        <fullName evidence="4">Transmembrane protein</fullName>
    </recommendedName>
</protein>
<dbReference type="Proteomes" id="UP000692954">
    <property type="component" value="Unassembled WGS sequence"/>
</dbReference>
<dbReference type="OrthoDB" id="308816at2759"/>
<keyword evidence="1" id="KW-1133">Transmembrane helix</keyword>
<keyword evidence="1" id="KW-0472">Membrane</keyword>
<keyword evidence="3" id="KW-1185">Reference proteome</keyword>